<comment type="caution">
    <text evidence="2">The sequence shown here is derived from an EMBL/GenBank/DDBJ whole genome shotgun (WGS) entry which is preliminary data.</text>
</comment>
<accession>A0AAD4VC66</accession>
<dbReference type="InterPro" id="IPR013103">
    <property type="entry name" value="RVT_2"/>
</dbReference>
<dbReference type="PANTHER" id="PTHR11439:SF467">
    <property type="entry name" value="INTEGRASE CATALYTIC DOMAIN-CONTAINING PROTEIN"/>
    <property type="match status" value="1"/>
</dbReference>
<proteinExistence type="predicted"/>
<dbReference type="Proteomes" id="UP001054821">
    <property type="component" value="Chromosome 6"/>
</dbReference>
<sequence>MNVEVKAVQKYRTWEIVQQPDGTIDRYKARLVAKGYMQPYRVDYQDAFAPMVKMNTVPVLLSSITNLDCLLKQFDVKNAFLHGDLEEEVYVDLPTGYELSKNGGVKYVLNLLIETGMLGCAPVETPIMHNHHLAIYPDQVPTNKGSYKRLVRKLIYLSHTRPDIAYAVSVVSQFMHSPSEDHLVAVMRILSYLKKALGNGLILRKLEHLDVKGYTDADWPGNIIDRRSISRYFTFIGDLIPTALALFADRLLSPQVDF</sequence>
<dbReference type="AlphaFoldDB" id="A0AAD4VC66"/>
<gene>
    <name evidence="2" type="ORF">L3X38_031481</name>
</gene>
<reference evidence="2 3" key="1">
    <citation type="journal article" date="2022" name="G3 (Bethesda)">
        <title>Whole-genome sequence and methylome profiling of the almond [Prunus dulcis (Mill.) D.A. Webb] cultivar 'Nonpareil'.</title>
        <authorList>
            <person name="D'Amico-Willman K.M."/>
            <person name="Ouma W.Z."/>
            <person name="Meulia T."/>
            <person name="Sideli G.M."/>
            <person name="Gradziel T.M."/>
            <person name="Fresnedo-Ramirez J."/>
        </authorList>
    </citation>
    <scope>NUCLEOTIDE SEQUENCE [LARGE SCALE GENOMIC DNA]</scope>
    <source>
        <strain evidence="2">Clone GOH B32 T37-40</strain>
    </source>
</reference>
<dbReference type="EMBL" id="JAJFAZ020000006">
    <property type="protein sequence ID" value="KAI5322409.1"/>
    <property type="molecule type" value="Genomic_DNA"/>
</dbReference>
<name>A0AAD4VC66_PRUDU</name>
<dbReference type="PANTHER" id="PTHR11439">
    <property type="entry name" value="GAG-POL-RELATED RETROTRANSPOSON"/>
    <property type="match status" value="1"/>
</dbReference>
<organism evidence="2 3">
    <name type="scientific">Prunus dulcis</name>
    <name type="common">Almond</name>
    <name type="synonym">Amygdalus dulcis</name>
    <dbReference type="NCBI Taxonomy" id="3755"/>
    <lineage>
        <taxon>Eukaryota</taxon>
        <taxon>Viridiplantae</taxon>
        <taxon>Streptophyta</taxon>
        <taxon>Embryophyta</taxon>
        <taxon>Tracheophyta</taxon>
        <taxon>Spermatophyta</taxon>
        <taxon>Magnoliopsida</taxon>
        <taxon>eudicotyledons</taxon>
        <taxon>Gunneridae</taxon>
        <taxon>Pentapetalae</taxon>
        <taxon>rosids</taxon>
        <taxon>fabids</taxon>
        <taxon>Rosales</taxon>
        <taxon>Rosaceae</taxon>
        <taxon>Amygdaloideae</taxon>
        <taxon>Amygdaleae</taxon>
        <taxon>Prunus</taxon>
    </lineage>
</organism>
<evidence type="ECO:0000313" key="2">
    <source>
        <dbReference type="EMBL" id="KAI5322409.1"/>
    </source>
</evidence>
<protein>
    <recommendedName>
        <fullName evidence="1">Reverse transcriptase Ty1/copia-type domain-containing protein</fullName>
    </recommendedName>
</protein>
<feature type="domain" description="Reverse transcriptase Ty1/copia-type" evidence="1">
    <location>
        <begin position="23"/>
        <end position="109"/>
    </location>
</feature>
<dbReference type="SUPFAM" id="SSF56672">
    <property type="entry name" value="DNA/RNA polymerases"/>
    <property type="match status" value="1"/>
</dbReference>
<evidence type="ECO:0000259" key="1">
    <source>
        <dbReference type="Pfam" id="PF07727"/>
    </source>
</evidence>
<dbReference type="InterPro" id="IPR043502">
    <property type="entry name" value="DNA/RNA_pol_sf"/>
</dbReference>
<evidence type="ECO:0000313" key="3">
    <source>
        <dbReference type="Proteomes" id="UP001054821"/>
    </source>
</evidence>
<dbReference type="Pfam" id="PF07727">
    <property type="entry name" value="RVT_2"/>
    <property type="match status" value="1"/>
</dbReference>
<keyword evidence="3" id="KW-1185">Reference proteome</keyword>